<evidence type="ECO:0000313" key="2">
    <source>
        <dbReference type="Proteomes" id="UP000005085"/>
    </source>
</evidence>
<dbReference type="InterPro" id="IPR011652">
    <property type="entry name" value="MORN_2"/>
</dbReference>
<dbReference type="Proteomes" id="UP000005085">
    <property type="component" value="Unassembled WGS sequence"/>
</dbReference>
<accession>C3XHP7</accession>
<dbReference type="RefSeq" id="WP_005219341.1">
    <property type="nucleotide sequence ID" value="NZ_KI392033.1"/>
</dbReference>
<dbReference type="SUPFAM" id="SSF82185">
    <property type="entry name" value="Histone H3 K4-specific methyltransferase SET7/9 N-terminal domain"/>
    <property type="match status" value="1"/>
</dbReference>
<sequence length="137" mass="15441">MKHYIKLALSVIITCSMGYAENLKECLSEEDKIQGCVKKLWFSNGYGLVLETPYKDGKLDGIEKRYYLNNGNLEQETPYKDGKLDGIEKYYSKNGNLIATMTYKKGEAISAKCANGKVLSGEYPFSLDEIDMYKTCG</sequence>
<protein>
    <recommendedName>
        <fullName evidence="3">Toxin-antitoxin system YwqK family antitoxin</fullName>
    </recommendedName>
</protein>
<dbReference type="OrthoDB" id="5325647at2"/>
<organism evidence="1 2">
    <name type="scientific">Helicobacter bilis ATCC 43879</name>
    <dbReference type="NCBI Taxonomy" id="613026"/>
    <lineage>
        <taxon>Bacteria</taxon>
        <taxon>Pseudomonadati</taxon>
        <taxon>Campylobacterota</taxon>
        <taxon>Epsilonproteobacteria</taxon>
        <taxon>Campylobacterales</taxon>
        <taxon>Helicobacteraceae</taxon>
        <taxon>Helicobacter</taxon>
    </lineage>
</organism>
<keyword evidence="2" id="KW-1185">Reference proteome</keyword>
<name>C3XHP7_9HELI</name>
<dbReference type="HOGENOM" id="CLU_037602_3_2_7"/>
<dbReference type="EMBL" id="ACDN02000009">
    <property type="protein sequence ID" value="EEO24536.1"/>
    <property type="molecule type" value="Genomic_DNA"/>
</dbReference>
<evidence type="ECO:0000313" key="1">
    <source>
        <dbReference type="EMBL" id="EEO24536.1"/>
    </source>
</evidence>
<dbReference type="eggNOG" id="COG2849">
    <property type="taxonomic scope" value="Bacteria"/>
</dbReference>
<gene>
    <name evidence="1" type="ORF">HRAG_01593</name>
</gene>
<dbReference type="Pfam" id="PF07661">
    <property type="entry name" value="MORN_2"/>
    <property type="match status" value="2"/>
</dbReference>
<comment type="caution">
    <text evidence="1">The sequence shown here is derived from an EMBL/GenBank/DDBJ whole genome shotgun (WGS) entry which is preliminary data.</text>
</comment>
<reference evidence="1 2" key="1">
    <citation type="journal article" date="2014" name="Genome Announc.">
        <title>Draft genome sequences of six enterohepatic helicobacter species isolated from humans and one from rhesus macaques.</title>
        <authorList>
            <person name="Shen Z."/>
            <person name="Sheh A."/>
            <person name="Young S.K."/>
            <person name="Abouelliel A."/>
            <person name="Ward D.V."/>
            <person name="Earl A.M."/>
            <person name="Fox J.G."/>
        </authorList>
    </citation>
    <scope>NUCLEOTIDE SEQUENCE [LARGE SCALE GENOMIC DNA]</scope>
    <source>
        <strain evidence="1 2">ATCC 43879</strain>
    </source>
</reference>
<evidence type="ECO:0008006" key="3">
    <source>
        <dbReference type="Google" id="ProtNLM"/>
    </source>
</evidence>
<proteinExistence type="predicted"/>
<dbReference type="Gene3D" id="2.20.110.10">
    <property type="entry name" value="Histone H3 K4-specific methyltransferase SET7/9 N-terminal domain"/>
    <property type="match status" value="1"/>
</dbReference>
<dbReference type="AlphaFoldDB" id="C3XHP7"/>